<accession>A0ACC6M619</accession>
<keyword evidence="2" id="KW-1185">Reference proteome</keyword>
<evidence type="ECO:0000313" key="1">
    <source>
        <dbReference type="EMBL" id="MDX8046277.1"/>
    </source>
</evidence>
<organism evidence="1 2">
    <name type="scientific">Gracilibacillus pellucidus</name>
    <dbReference type="NCBI Taxonomy" id="3095368"/>
    <lineage>
        <taxon>Bacteria</taxon>
        <taxon>Bacillati</taxon>
        <taxon>Bacillota</taxon>
        <taxon>Bacilli</taxon>
        <taxon>Bacillales</taxon>
        <taxon>Bacillaceae</taxon>
        <taxon>Gracilibacillus</taxon>
    </lineage>
</organism>
<name>A0ACC6M619_9BACI</name>
<dbReference type="Proteomes" id="UP001277972">
    <property type="component" value="Unassembled WGS sequence"/>
</dbReference>
<proteinExistence type="predicted"/>
<gene>
    <name evidence="1" type="ORF">SH601_09760</name>
</gene>
<evidence type="ECO:0000313" key="2">
    <source>
        <dbReference type="Proteomes" id="UP001277972"/>
    </source>
</evidence>
<protein>
    <submittedName>
        <fullName evidence="1">Uncharacterized protein</fullName>
    </submittedName>
</protein>
<reference evidence="1" key="1">
    <citation type="submission" date="2023-11" db="EMBL/GenBank/DDBJ databases">
        <title>Gracilibacillus pellucida a moderately halophilic bacterium isolated from saline soil in Xinjiang province.</title>
        <authorList>
            <person name="Zhang Z."/>
            <person name="Tan F."/>
            <person name="Wang Y."/>
            <person name="Xia M."/>
        </authorList>
    </citation>
    <scope>NUCLEOTIDE SEQUENCE</scope>
    <source>
        <strain evidence="1">S3-1-1</strain>
    </source>
</reference>
<comment type="caution">
    <text evidence="1">The sequence shown here is derived from an EMBL/GenBank/DDBJ whole genome shotgun (WGS) entry which is preliminary data.</text>
</comment>
<dbReference type="EMBL" id="JAWZSR010000004">
    <property type="protein sequence ID" value="MDX8046277.1"/>
    <property type="molecule type" value="Genomic_DNA"/>
</dbReference>
<sequence length="82" mass="9520">MEFTINSPMQPTFFKQKIYVKKEHVGYLAATKPFAYLIGRNSFKVNYKGNDVSLMEAKKIDKKEIGILFYLKKAKKIKLGEL</sequence>